<evidence type="ECO:0000313" key="2">
    <source>
        <dbReference type="WBParaSite" id="nRc.2.0.1.t31377-RA"/>
    </source>
</evidence>
<organism evidence="1 2">
    <name type="scientific">Romanomermis culicivorax</name>
    <name type="common">Nematode worm</name>
    <dbReference type="NCBI Taxonomy" id="13658"/>
    <lineage>
        <taxon>Eukaryota</taxon>
        <taxon>Metazoa</taxon>
        <taxon>Ecdysozoa</taxon>
        <taxon>Nematoda</taxon>
        <taxon>Enoplea</taxon>
        <taxon>Dorylaimia</taxon>
        <taxon>Mermithida</taxon>
        <taxon>Mermithoidea</taxon>
        <taxon>Mermithidae</taxon>
        <taxon>Romanomermis</taxon>
    </lineage>
</organism>
<sequence length="59" mass="7417">MQINIRPWRQRQVQYDKLDFIKIQMFKIKTEIRIGRIEYKMFRTNNSSSDHIIDHRHEL</sequence>
<evidence type="ECO:0000313" key="1">
    <source>
        <dbReference type="Proteomes" id="UP000887565"/>
    </source>
</evidence>
<dbReference type="Proteomes" id="UP000887565">
    <property type="component" value="Unplaced"/>
</dbReference>
<dbReference type="AlphaFoldDB" id="A0A915JYF2"/>
<accession>A0A915JYF2</accession>
<reference evidence="2" key="1">
    <citation type="submission" date="2022-11" db="UniProtKB">
        <authorList>
            <consortium name="WormBaseParasite"/>
        </authorList>
    </citation>
    <scope>IDENTIFICATION</scope>
</reference>
<protein>
    <submittedName>
        <fullName evidence="2">Ovule protein</fullName>
    </submittedName>
</protein>
<dbReference type="WBParaSite" id="nRc.2.0.1.t31377-RA">
    <property type="protein sequence ID" value="nRc.2.0.1.t31377-RA"/>
    <property type="gene ID" value="nRc.2.0.1.g31377"/>
</dbReference>
<proteinExistence type="predicted"/>
<keyword evidence="1" id="KW-1185">Reference proteome</keyword>
<name>A0A915JYF2_ROMCU</name>